<keyword evidence="3" id="KW-1003">Cell membrane</keyword>
<proteinExistence type="inferred from homology"/>
<dbReference type="Pfam" id="PF00528">
    <property type="entry name" value="BPD_transp_1"/>
    <property type="match status" value="1"/>
</dbReference>
<dbReference type="InterPro" id="IPR035906">
    <property type="entry name" value="MetI-like_sf"/>
</dbReference>
<dbReference type="PANTHER" id="PTHR30151">
    <property type="entry name" value="ALKANE SULFONATE ABC TRANSPORTER-RELATED, MEMBRANE SUBUNIT"/>
    <property type="match status" value="1"/>
</dbReference>
<dbReference type="InterPro" id="IPR000515">
    <property type="entry name" value="MetI-like"/>
</dbReference>
<dbReference type="GO" id="GO:0055085">
    <property type="term" value="P:transmembrane transport"/>
    <property type="evidence" value="ECO:0007669"/>
    <property type="project" value="InterPro"/>
</dbReference>
<feature type="transmembrane region" description="Helical" evidence="7">
    <location>
        <begin position="219"/>
        <end position="239"/>
    </location>
</feature>
<keyword evidence="2 7" id="KW-0813">Transport</keyword>
<evidence type="ECO:0000259" key="8">
    <source>
        <dbReference type="PROSITE" id="PS50928"/>
    </source>
</evidence>
<keyword evidence="6 7" id="KW-0472">Membrane</keyword>
<evidence type="ECO:0000256" key="3">
    <source>
        <dbReference type="ARBA" id="ARBA00022475"/>
    </source>
</evidence>
<feature type="transmembrane region" description="Helical" evidence="7">
    <location>
        <begin position="125"/>
        <end position="147"/>
    </location>
</feature>
<dbReference type="GO" id="GO:0005886">
    <property type="term" value="C:plasma membrane"/>
    <property type="evidence" value="ECO:0007669"/>
    <property type="project" value="UniProtKB-SubCell"/>
</dbReference>
<evidence type="ECO:0000313" key="9">
    <source>
        <dbReference type="EMBL" id="SHI09411.1"/>
    </source>
</evidence>
<evidence type="ECO:0000256" key="5">
    <source>
        <dbReference type="ARBA" id="ARBA00022989"/>
    </source>
</evidence>
<dbReference type="AlphaFoldDB" id="A0A1M5YBF4"/>
<dbReference type="EMBL" id="LT670817">
    <property type="protein sequence ID" value="SHI09411.1"/>
    <property type="molecule type" value="Genomic_DNA"/>
</dbReference>
<comment type="subcellular location">
    <subcellularLocation>
        <location evidence="1 7">Cell membrane</location>
        <topology evidence="1 7">Multi-pass membrane protein</topology>
    </subcellularLocation>
</comment>
<name>A0A1M5YBF4_9BRAD</name>
<feature type="transmembrane region" description="Helical" evidence="7">
    <location>
        <begin position="97"/>
        <end position="119"/>
    </location>
</feature>
<feature type="domain" description="ABC transmembrane type-1" evidence="8">
    <location>
        <begin position="59"/>
        <end position="239"/>
    </location>
</feature>
<dbReference type="PROSITE" id="PS50928">
    <property type="entry name" value="ABC_TM1"/>
    <property type="match status" value="1"/>
</dbReference>
<evidence type="ECO:0000256" key="7">
    <source>
        <dbReference type="RuleBase" id="RU363032"/>
    </source>
</evidence>
<evidence type="ECO:0000256" key="6">
    <source>
        <dbReference type="ARBA" id="ARBA00023136"/>
    </source>
</evidence>
<reference evidence="9 10" key="1">
    <citation type="submission" date="2016-11" db="EMBL/GenBank/DDBJ databases">
        <authorList>
            <person name="Jaros S."/>
            <person name="Januszkiewicz K."/>
            <person name="Wedrychowicz H."/>
        </authorList>
    </citation>
    <scope>NUCLEOTIDE SEQUENCE [LARGE SCALE GENOMIC DNA]</scope>
    <source>
        <strain evidence="9 10">GAS138</strain>
    </source>
</reference>
<keyword evidence="5 7" id="KW-1133">Transmembrane helix</keyword>
<dbReference type="Proteomes" id="UP000189796">
    <property type="component" value="Chromosome I"/>
</dbReference>
<evidence type="ECO:0000256" key="1">
    <source>
        <dbReference type="ARBA" id="ARBA00004651"/>
    </source>
</evidence>
<gene>
    <name evidence="9" type="ORF">SAMN05443248_8127</name>
</gene>
<accession>A0A1M5YBF4</accession>
<evidence type="ECO:0000256" key="2">
    <source>
        <dbReference type="ARBA" id="ARBA00022448"/>
    </source>
</evidence>
<keyword evidence="4 7" id="KW-0812">Transmembrane</keyword>
<evidence type="ECO:0000313" key="10">
    <source>
        <dbReference type="Proteomes" id="UP000189796"/>
    </source>
</evidence>
<feature type="transmembrane region" description="Helical" evidence="7">
    <location>
        <begin position="66"/>
        <end position="90"/>
    </location>
</feature>
<organism evidence="9 10">
    <name type="scientific">Bradyrhizobium erythrophlei</name>
    <dbReference type="NCBI Taxonomy" id="1437360"/>
    <lineage>
        <taxon>Bacteria</taxon>
        <taxon>Pseudomonadati</taxon>
        <taxon>Pseudomonadota</taxon>
        <taxon>Alphaproteobacteria</taxon>
        <taxon>Hyphomicrobiales</taxon>
        <taxon>Nitrobacteraceae</taxon>
        <taxon>Bradyrhizobium</taxon>
    </lineage>
</organism>
<dbReference type="PANTHER" id="PTHR30151:SF20">
    <property type="entry name" value="ABC TRANSPORTER PERMEASE PROTEIN HI_0355-RELATED"/>
    <property type="match status" value="1"/>
</dbReference>
<dbReference type="OrthoDB" id="9792509at2"/>
<protein>
    <submittedName>
        <fullName evidence="9">NitT/TauT family transport system permease protein</fullName>
    </submittedName>
</protein>
<comment type="similarity">
    <text evidence="7">Belongs to the binding-protein-dependent transport system permease family.</text>
</comment>
<dbReference type="CDD" id="cd06261">
    <property type="entry name" value="TM_PBP2"/>
    <property type="match status" value="1"/>
</dbReference>
<feature type="transmembrane region" description="Helical" evidence="7">
    <location>
        <begin position="174"/>
        <end position="199"/>
    </location>
</feature>
<dbReference type="Gene3D" id="1.10.3720.10">
    <property type="entry name" value="MetI-like"/>
    <property type="match status" value="1"/>
</dbReference>
<dbReference type="RefSeq" id="WP_154072774.1">
    <property type="nucleotide sequence ID" value="NZ_LT670817.1"/>
</dbReference>
<sequence>MTSKSIRAAQSLLLLCLVVGAWEGISRVFDISPLVMPMPSAIAERFVELIQTGEIWPHFAATLTSILSGLFAGALAGLLCGSLIATVPVLDELIYPYLVALQTVPKIAIAPLFVLWFGYGLTSKVIITALLCFFPVLVSVIAGFRSIDLNQLEMMRAFGATPMQTLRHLRIPSALVIIFAGLEIASVLAVIGAVVGEFVGAQVGLGYLISALNFNLDVAGMFAVLIFLAIIGLTLHGLVKYAKGRLVFWVRSEPDRILG</sequence>
<dbReference type="SUPFAM" id="SSF161098">
    <property type="entry name" value="MetI-like"/>
    <property type="match status" value="1"/>
</dbReference>
<evidence type="ECO:0000256" key="4">
    <source>
        <dbReference type="ARBA" id="ARBA00022692"/>
    </source>
</evidence>